<dbReference type="Pfam" id="PF05699">
    <property type="entry name" value="Dimer_Tnp_hAT"/>
    <property type="match status" value="1"/>
</dbReference>
<dbReference type="InterPro" id="IPR012337">
    <property type="entry name" value="RNaseH-like_sf"/>
</dbReference>
<dbReference type="InterPro" id="IPR025398">
    <property type="entry name" value="DUF4371"/>
</dbReference>
<protein>
    <submittedName>
        <fullName evidence="2">Zinc finger MYM-type protein 1-like</fullName>
    </submittedName>
</protein>
<dbReference type="InterPro" id="IPR006580">
    <property type="entry name" value="Znf_TTF"/>
</dbReference>
<keyword evidence="3" id="KW-1185">Reference proteome</keyword>
<feature type="non-terminal residue" evidence="2">
    <location>
        <position position="1"/>
    </location>
</feature>
<proteinExistence type="predicted"/>
<dbReference type="SUPFAM" id="SSF53098">
    <property type="entry name" value="Ribonuclease H-like"/>
    <property type="match status" value="1"/>
</dbReference>
<dbReference type="Proteomes" id="UP000478052">
    <property type="component" value="Unassembled WGS sequence"/>
</dbReference>
<dbReference type="InterPro" id="IPR008906">
    <property type="entry name" value="HATC_C_dom"/>
</dbReference>
<gene>
    <name evidence="2" type="ORF">FWK35_00036100</name>
</gene>
<accession>A0A6G0VQD9</accession>
<comment type="caution">
    <text evidence="2">The sequence shown here is derived from an EMBL/GenBank/DDBJ whole genome shotgun (WGS) entry which is preliminary data.</text>
</comment>
<evidence type="ECO:0000313" key="3">
    <source>
        <dbReference type="Proteomes" id="UP000478052"/>
    </source>
</evidence>
<name>A0A6G0VQD9_APHCR</name>
<dbReference type="AlphaFoldDB" id="A0A6G0VQD9"/>
<sequence>GFKNEIPFDLSLTKNDPPAQPELAAFPLTNKRHFSSSWYSLYRWIEYSIINDSVYCFPCRHFTAHMISPGEVKGNIPFIDYGLKCWKEPRKKFTSHSHNKRHIICMERWNDYMLIRNNNKKSISHSLNVARVQDITENRKHIMFLLKATLFLAKQGLAFRGHNETDNSNNKGNFIQLLEMFADESLAVKLKSRYGHYTSPEYQNDLIHIIASCTRKNILSKISSIGVYTILVDETKDISKKEQLSFVLRFVDSDYNVHESAIGCYHMKKSDAESLSHEIIKIISENKLDINKCIAQCYDGANVMSGSYSGVQKRIQAIVPHSLYVHCYAHRLNLCLIHTLSSLSIITNFFNFKKKKKLDVIHLERLVDTRWSYWYNSLKKINLRYTEIREVLNILQNDSDEKSRILSTGLLKEISSFNFILILCTMEKILEVIHCASCELQNSSLLLPVAINLIKCTKKNLLLMRSDDVWITIEKLAHDKAVKNGIEEPSSELRPQRIKHFNKNLNEYHVTTTAGQTNPSIKIELLYTVIDRFTIEMDNRFSEETCEILMISEIFNPSSEDYFNSKSTKLQNFINHYKYFQFNYISIISEFSTAKSLIERTNMQKPDIHFILKTLSELPSAFTETLKILTILLTLPVTTATNERFFSSLKRVKSFLRSTTGDDRLSDLMVINVEGEYASHVNLEEAVDMFANIKNRRYPLIL</sequence>
<dbReference type="EMBL" id="VUJU01013210">
    <property type="protein sequence ID" value="KAF0705545.1"/>
    <property type="molecule type" value="Genomic_DNA"/>
</dbReference>
<dbReference type="PANTHER" id="PTHR45749:SF37">
    <property type="entry name" value="OS05G0311600 PROTEIN"/>
    <property type="match status" value="1"/>
</dbReference>
<evidence type="ECO:0000259" key="1">
    <source>
        <dbReference type="SMART" id="SM00597"/>
    </source>
</evidence>
<dbReference type="Pfam" id="PF14291">
    <property type="entry name" value="DUF4371"/>
    <property type="match status" value="1"/>
</dbReference>
<dbReference type="SMART" id="SM00597">
    <property type="entry name" value="ZnF_TTF"/>
    <property type="match status" value="1"/>
</dbReference>
<dbReference type="OrthoDB" id="1739706at2759"/>
<dbReference type="GO" id="GO:0046983">
    <property type="term" value="F:protein dimerization activity"/>
    <property type="evidence" value="ECO:0007669"/>
    <property type="project" value="InterPro"/>
</dbReference>
<reference evidence="2 3" key="1">
    <citation type="submission" date="2019-08" db="EMBL/GenBank/DDBJ databases">
        <title>Whole genome of Aphis craccivora.</title>
        <authorList>
            <person name="Voronova N.V."/>
            <person name="Shulinski R.S."/>
            <person name="Bandarenka Y.V."/>
            <person name="Zhorov D.G."/>
            <person name="Warner D."/>
        </authorList>
    </citation>
    <scope>NUCLEOTIDE SEQUENCE [LARGE SCALE GENOMIC DNA]</scope>
    <source>
        <strain evidence="2">180601</strain>
        <tissue evidence="2">Whole Body</tissue>
    </source>
</reference>
<dbReference type="PANTHER" id="PTHR45749">
    <property type="match status" value="1"/>
</dbReference>
<feature type="domain" description="TTF-type" evidence="1">
    <location>
        <begin position="30"/>
        <end position="121"/>
    </location>
</feature>
<organism evidence="2 3">
    <name type="scientific">Aphis craccivora</name>
    <name type="common">Cowpea aphid</name>
    <dbReference type="NCBI Taxonomy" id="307492"/>
    <lineage>
        <taxon>Eukaryota</taxon>
        <taxon>Metazoa</taxon>
        <taxon>Ecdysozoa</taxon>
        <taxon>Arthropoda</taxon>
        <taxon>Hexapoda</taxon>
        <taxon>Insecta</taxon>
        <taxon>Pterygota</taxon>
        <taxon>Neoptera</taxon>
        <taxon>Paraneoptera</taxon>
        <taxon>Hemiptera</taxon>
        <taxon>Sternorrhyncha</taxon>
        <taxon>Aphidomorpha</taxon>
        <taxon>Aphidoidea</taxon>
        <taxon>Aphididae</taxon>
        <taxon>Aphidini</taxon>
        <taxon>Aphis</taxon>
        <taxon>Aphis</taxon>
    </lineage>
</organism>
<evidence type="ECO:0000313" key="2">
    <source>
        <dbReference type="EMBL" id="KAF0705545.1"/>
    </source>
</evidence>